<protein>
    <recommendedName>
        <fullName evidence="5">Sec-independent protein translocase protein TatC</fullName>
    </recommendedName>
</protein>
<organism evidence="6 7">
    <name type="scientific">Limimonas halophila</name>
    <dbReference type="NCBI Taxonomy" id="1082479"/>
    <lineage>
        <taxon>Bacteria</taxon>
        <taxon>Pseudomonadati</taxon>
        <taxon>Pseudomonadota</taxon>
        <taxon>Alphaproteobacteria</taxon>
        <taxon>Rhodospirillales</taxon>
        <taxon>Rhodovibrionaceae</taxon>
        <taxon>Limimonas</taxon>
    </lineage>
</organism>
<dbReference type="STRING" id="1082479.SAMN05216241_102167"/>
<feature type="transmembrane region" description="Helical" evidence="5">
    <location>
        <begin position="117"/>
        <end position="140"/>
    </location>
</feature>
<dbReference type="NCBIfam" id="TIGR00945">
    <property type="entry name" value="tatC"/>
    <property type="match status" value="1"/>
</dbReference>
<evidence type="ECO:0000256" key="4">
    <source>
        <dbReference type="ARBA" id="ARBA00023136"/>
    </source>
</evidence>
<feature type="transmembrane region" description="Helical" evidence="5">
    <location>
        <begin position="213"/>
        <end position="228"/>
    </location>
</feature>
<keyword evidence="5" id="KW-1003">Cell membrane</keyword>
<dbReference type="AlphaFoldDB" id="A0A1G7NIZ0"/>
<keyword evidence="4 5" id="KW-0472">Membrane</keyword>
<dbReference type="PROSITE" id="PS01218">
    <property type="entry name" value="TATC"/>
    <property type="match status" value="1"/>
</dbReference>
<keyword evidence="3 5" id="KW-1133">Transmembrane helix</keyword>
<gene>
    <name evidence="5" type="primary">tatC</name>
    <name evidence="6" type="ORF">SAMN05216241_102167</name>
</gene>
<dbReference type="RefSeq" id="WP_245659437.1">
    <property type="nucleotide sequence ID" value="NZ_FNCE01000002.1"/>
</dbReference>
<reference evidence="6 7" key="1">
    <citation type="submission" date="2016-10" db="EMBL/GenBank/DDBJ databases">
        <authorList>
            <person name="de Groot N.N."/>
        </authorList>
    </citation>
    <scope>NUCLEOTIDE SEQUENCE [LARGE SCALE GENOMIC DNA]</scope>
    <source>
        <strain evidence="6 7">DSM 25584</strain>
    </source>
</reference>
<dbReference type="GO" id="GO:0009977">
    <property type="term" value="F:proton motive force dependent protein transmembrane transporter activity"/>
    <property type="evidence" value="ECO:0007669"/>
    <property type="project" value="TreeGrafter"/>
</dbReference>
<dbReference type="InterPro" id="IPR002033">
    <property type="entry name" value="TatC"/>
</dbReference>
<keyword evidence="2 5" id="KW-0812">Transmembrane</keyword>
<evidence type="ECO:0000313" key="6">
    <source>
        <dbReference type="EMBL" id="SDF73259.1"/>
    </source>
</evidence>
<sequence length="277" mass="31356">MADDTYDQKQMPLLDHLIELRQRLLYSVVALFVAFFVAFYFSQELYRFLTAPLADILLQKGMMGEDQRRMIFTDLTEVFFTYVKVAFFFAAFVTCPVFLTQLWLFMAPGLYRNERRVMAPFLIASPALFLLGASLAYFGVFPLAWEFFLSFEVQSASSGNLPIELEAKVNEYLGLVMKLIFAFGLCFQLPVLMTLMARTGMATSKGMAEKRKYAIVGVFIAAAIFTPPDPLSQIALALPIIALYEVSVWTAHLVEKRRAQEEAQMRAEATDDDEGEG</sequence>
<comment type="caution">
    <text evidence="5">Lacks conserved residue(s) required for the propagation of feature annotation.</text>
</comment>
<evidence type="ECO:0000256" key="3">
    <source>
        <dbReference type="ARBA" id="ARBA00022989"/>
    </source>
</evidence>
<name>A0A1G7NIZ0_9PROT</name>
<dbReference type="HAMAP" id="MF_00902">
    <property type="entry name" value="TatC"/>
    <property type="match status" value="1"/>
</dbReference>
<comment type="similarity">
    <text evidence="5">Belongs to the TatC family.</text>
</comment>
<dbReference type="GO" id="GO:0065002">
    <property type="term" value="P:intracellular protein transmembrane transport"/>
    <property type="evidence" value="ECO:0007669"/>
    <property type="project" value="TreeGrafter"/>
</dbReference>
<comment type="subcellular location">
    <subcellularLocation>
        <location evidence="5">Cell membrane</location>
        <topology evidence="5">Multi-pass membrane protein</topology>
    </subcellularLocation>
    <subcellularLocation>
        <location evidence="1">Membrane</location>
        <topology evidence="1">Multi-pass membrane protein</topology>
    </subcellularLocation>
</comment>
<dbReference type="PANTHER" id="PTHR30371">
    <property type="entry name" value="SEC-INDEPENDENT PROTEIN TRANSLOCASE PROTEIN TATC"/>
    <property type="match status" value="1"/>
</dbReference>
<accession>A0A1G7NIZ0</accession>
<dbReference type="GO" id="GO:0043953">
    <property type="term" value="P:protein transport by the Tat complex"/>
    <property type="evidence" value="ECO:0007669"/>
    <property type="project" value="UniProtKB-UniRule"/>
</dbReference>
<evidence type="ECO:0000256" key="5">
    <source>
        <dbReference type="HAMAP-Rule" id="MF_00902"/>
    </source>
</evidence>
<comment type="subunit">
    <text evidence="5">The Tat system comprises two distinct complexes: a TatABC complex, containing multiple copies of TatA, TatB and TatC subunits, and a separate TatA complex, containing only TatA subunits. Substrates initially bind to the TatABC complex, which probably triggers association of the separate TatA complex to form the active translocon.</text>
</comment>
<evidence type="ECO:0000256" key="2">
    <source>
        <dbReference type="ARBA" id="ARBA00022692"/>
    </source>
</evidence>
<keyword evidence="7" id="KW-1185">Reference proteome</keyword>
<feature type="transmembrane region" description="Helical" evidence="5">
    <location>
        <begin position="24"/>
        <end position="42"/>
    </location>
</feature>
<evidence type="ECO:0000313" key="7">
    <source>
        <dbReference type="Proteomes" id="UP000199415"/>
    </source>
</evidence>
<feature type="transmembrane region" description="Helical" evidence="5">
    <location>
        <begin position="172"/>
        <end position="192"/>
    </location>
</feature>
<dbReference type="GO" id="GO:0033281">
    <property type="term" value="C:TAT protein transport complex"/>
    <property type="evidence" value="ECO:0007669"/>
    <property type="project" value="UniProtKB-UniRule"/>
</dbReference>
<dbReference type="Proteomes" id="UP000199415">
    <property type="component" value="Unassembled WGS sequence"/>
</dbReference>
<dbReference type="PANTHER" id="PTHR30371:SF0">
    <property type="entry name" value="SEC-INDEPENDENT PROTEIN TRANSLOCASE PROTEIN TATC, CHLOROPLASTIC-RELATED"/>
    <property type="match status" value="1"/>
</dbReference>
<feature type="transmembrane region" description="Helical" evidence="5">
    <location>
        <begin position="85"/>
        <end position="105"/>
    </location>
</feature>
<dbReference type="Pfam" id="PF00902">
    <property type="entry name" value="TatC"/>
    <property type="match status" value="1"/>
</dbReference>
<comment type="function">
    <text evidence="5">Part of the twin-arginine translocation (Tat) system that transports large folded proteins containing a characteristic twin-arginine motif in their signal peptide across membranes. Together with TatB, TatC is part of a receptor directly interacting with Tat signal peptides.</text>
</comment>
<evidence type="ECO:0000256" key="1">
    <source>
        <dbReference type="ARBA" id="ARBA00004141"/>
    </source>
</evidence>
<dbReference type="InterPro" id="IPR019820">
    <property type="entry name" value="Sec-indep_translocase_CS"/>
</dbReference>
<keyword evidence="5" id="KW-0653">Protein transport</keyword>
<keyword evidence="5" id="KW-0811">Translocation</keyword>
<proteinExistence type="inferred from homology"/>
<dbReference type="PRINTS" id="PR01840">
    <property type="entry name" value="TATCFAMILY"/>
</dbReference>
<dbReference type="EMBL" id="FNCE01000002">
    <property type="protein sequence ID" value="SDF73259.1"/>
    <property type="molecule type" value="Genomic_DNA"/>
</dbReference>
<keyword evidence="5" id="KW-0813">Transport</keyword>